<keyword evidence="2" id="KW-0813">Transport</keyword>
<feature type="transmembrane region" description="Helical" evidence="7">
    <location>
        <begin position="397"/>
        <end position="415"/>
    </location>
</feature>
<dbReference type="InterPro" id="IPR020846">
    <property type="entry name" value="MFS_dom"/>
</dbReference>
<dbReference type="CDD" id="cd06173">
    <property type="entry name" value="MFS_MefA_like"/>
    <property type="match status" value="1"/>
</dbReference>
<feature type="transmembrane region" description="Helical" evidence="7">
    <location>
        <begin position="366"/>
        <end position="385"/>
    </location>
</feature>
<name>A0ABU1BTH2_9BURK</name>
<evidence type="ECO:0000256" key="4">
    <source>
        <dbReference type="ARBA" id="ARBA00022692"/>
    </source>
</evidence>
<feature type="transmembrane region" description="Helical" evidence="7">
    <location>
        <begin position="17"/>
        <end position="43"/>
    </location>
</feature>
<dbReference type="InterPro" id="IPR011701">
    <property type="entry name" value="MFS"/>
</dbReference>
<keyword evidence="3" id="KW-1003">Cell membrane</keyword>
<comment type="caution">
    <text evidence="9">The sequence shown here is derived from an EMBL/GenBank/DDBJ whole genome shotgun (WGS) entry which is preliminary data.</text>
</comment>
<gene>
    <name evidence="9" type="ORF">Q8A64_17185</name>
</gene>
<dbReference type="RefSeq" id="WP_338438156.1">
    <property type="nucleotide sequence ID" value="NZ_JAUYVH010000017.1"/>
</dbReference>
<dbReference type="PANTHER" id="PTHR43266:SF2">
    <property type="entry name" value="MAJOR FACILITATOR SUPERFAMILY (MFS) PROFILE DOMAIN-CONTAINING PROTEIN"/>
    <property type="match status" value="1"/>
</dbReference>
<dbReference type="SUPFAM" id="SSF103473">
    <property type="entry name" value="MFS general substrate transporter"/>
    <property type="match status" value="1"/>
</dbReference>
<evidence type="ECO:0000256" key="3">
    <source>
        <dbReference type="ARBA" id="ARBA00022475"/>
    </source>
</evidence>
<feature type="transmembrane region" description="Helical" evidence="7">
    <location>
        <begin position="304"/>
        <end position="325"/>
    </location>
</feature>
<keyword evidence="4 7" id="KW-0812">Transmembrane</keyword>
<comment type="subcellular location">
    <subcellularLocation>
        <location evidence="1">Cell membrane</location>
        <topology evidence="1">Multi-pass membrane protein</topology>
    </subcellularLocation>
</comment>
<sequence length="427" mass="46032">MSALTGNETSLFKNRNYLLLFSAQIVSLTGSGVTTVGLAVFAYQMAGGASAAAIIGNALTLRILAFLLFSQPSGVLADRFNRKTILVMADVLRFGLLMLFPLVSQIWHIYVLIFAINAVTAFFTPTFEAMIPEVAGEKHYVKALSLSRVAVDIEALAAPALAGLLLVWLGVRWVFWFDALTYLLSAVLVLMSSIRHVPASRTPFSVHALISELTYGTRVILREASLRQAIVLSFVEATAGAAAIVATVVYVKDVLAHSETAFALVMASLGLGSSMTALILGKMTGRYESASMGRAELHWRRHRWTGIGLIAGGTILGLLLLPGIWQPPLLVFAFLWMLNGAGQALIAIPSTTLLAEHTSEKERGRVYAAHFALTHACWLITYPAIGHGVARFGAPATFSIAGVVCLAITLAAYWFKPFIHQGHTHEP</sequence>
<evidence type="ECO:0000313" key="9">
    <source>
        <dbReference type="EMBL" id="MDQ9172149.1"/>
    </source>
</evidence>
<dbReference type="PANTHER" id="PTHR43266">
    <property type="entry name" value="MACROLIDE-EFFLUX PROTEIN"/>
    <property type="match status" value="1"/>
</dbReference>
<dbReference type="EMBL" id="JAUYVH010000017">
    <property type="protein sequence ID" value="MDQ9172149.1"/>
    <property type="molecule type" value="Genomic_DNA"/>
</dbReference>
<keyword evidence="10" id="KW-1185">Reference proteome</keyword>
<organism evidence="9 10">
    <name type="scientific">Keguizhuia sedimenti</name>
    <dbReference type="NCBI Taxonomy" id="3064264"/>
    <lineage>
        <taxon>Bacteria</taxon>
        <taxon>Pseudomonadati</taxon>
        <taxon>Pseudomonadota</taxon>
        <taxon>Betaproteobacteria</taxon>
        <taxon>Burkholderiales</taxon>
        <taxon>Oxalobacteraceae</taxon>
        <taxon>Keguizhuia</taxon>
    </lineage>
</organism>
<evidence type="ECO:0000256" key="7">
    <source>
        <dbReference type="SAM" id="Phobius"/>
    </source>
</evidence>
<feature type="transmembrane region" description="Helical" evidence="7">
    <location>
        <begin position="49"/>
        <end position="69"/>
    </location>
</feature>
<reference evidence="9 10" key="1">
    <citation type="submission" date="2023-08" db="EMBL/GenBank/DDBJ databases">
        <title>Oxalobacteraceae gen .nov., isolated from river sludge outside the plant.</title>
        <authorList>
            <person name="Zhao S.Y."/>
        </authorList>
    </citation>
    <scope>NUCLEOTIDE SEQUENCE [LARGE SCALE GENOMIC DNA]</scope>
    <source>
        <strain evidence="9 10">R-40</strain>
    </source>
</reference>
<protein>
    <submittedName>
        <fullName evidence="9">MFS transporter</fullName>
    </submittedName>
</protein>
<dbReference type="PROSITE" id="PS50850">
    <property type="entry name" value="MFS"/>
    <property type="match status" value="1"/>
</dbReference>
<evidence type="ECO:0000256" key="6">
    <source>
        <dbReference type="ARBA" id="ARBA00023136"/>
    </source>
</evidence>
<proteinExistence type="predicted"/>
<evidence type="ECO:0000259" key="8">
    <source>
        <dbReference type="PROSITE" id="PS50850"/>
    </source>
</evidence>
<dbReference type="Gene3D" id="1.20.1250.20">
    <property type="entry name" value="MFS general substrate transporter like domains"/>
    <property type="match status" value="1"/>
</dbReference>
<keyword evidence="5 7" id="KW-1133">Transmembrane helix</keyword>
<keyword evidence="6 7" id="KW-0472">Membrane</keyword>
<evidence type="ECO:0000256" key="5">
    <source>
        <dbReference type="ARBA" id="ARBA00022989"/>
    </source>
</evidence>
<dbReference type="Proteomes" id="UP001225596">
    <property type="component" value="Unassembled WGS sequence"/>
</dbReference>
<evidence type="ECO:0000313" key="10">
    <source>
        <dbReference type="Proteomes" id="UP001225596"/>
    </source>
</evidence>
<feature type="transmembrane region" description="Helical" evidence="7">
    <location>
        <begin position="175"/>
        <end position="194"/>
    </location>
</feature>
<evidence type="ECO:0000256" key="1">
    <source>
        <dbReference type="ARBA" id="ARBA00004651"/>
    </source>
</evidence>
<dbReference type="Pfam" id="PF07690">
    <property type="entry name" value="MFS_1"/>
    <property type="match status" value="2"/>
</dbReference>
<feature type="transmembrane region" description="Helical" evidence="7">
    <location>
        <begin position="331"/>
        <end position="354"/>
    </location>
</feature>
<feature type="domain" description="Major facilitator superfamily (MFS) profile" evidence="8">
    <location>
        <begin position="18"/>
        <end position="420"/>
    </location>
</feature>
<feature type="transmembrane region" description="Helical" evidence="7">
    <location>
        <begin position="109"/>
        <end position="128"/>
    </location>
</feature>
<feature type="transmembrane region" description="Helical" evidence="7">
    <location>
        <begin position="85"/>
        <end position="103"/>
    </location>
</feature>
<accession>A0ABU1BTH2</accession>
<feature type="transmembrane region" description="Helical" evidence="7">
    <location>
        <begin position="262"/>
        <end position="283"/>
    </location>
</feature>
<dbReference type="InterPro" id="IPR036259">
    <property type="entry name" value="MFS_trans_sf"/>
</dbReference>
<evidence type="ECO:0000256" key="2">
    <source>
        <dbReference type="ARBA" id="ARBA00022448"/>
    </source>
</evidence>
<feature type="transmembrane region" description="Helical" evidence="7">
    <location>
        <begin position="229"/>
        <end position="250"/>
    </location>
</feature>